<gene>
    <name evidence="1" type="ORF">MUB52_17470</name>
</gene>
<sequence>MAIDLQKEAPNVVTEAGFKMLVESGYSVEVVCKQDAYRKNSVWHGIWLLRAVNEDGVEKELVTARARPNGDFIQLRVFKTVTGLTSFLIDLGFSVVAFPVYEGQRWTYTLADMPDDDSDG</sequence>
<accession>A0ABT3BI20</accession>
<keyword evidence="2" id="KW-1185">Reference proteome</keyword>
<evidence type="ECO:0000313" key="2">
    <source>
        <dbReference type="Proteomes" id="UP001208690"/>
    </source>
</evidence>
<organism evidence="1 2">
    <name type="scientific">Roseobacter sinensis</name>
    <dbReference type="NCBI Taxonomy" id="2931391"/>
    <lineage>
        <taxon>Bacteria</taxon>
        <taxon>Pseudomonadati</taxon>
        <taxon>Pseudomonadota</taxon>
        <taxon>Alphaproteobacteria</taxon>
        <taxon>Rhodobacterales</taxon>
        <taxon>Roseobacteraceae</taxon>
        <taxon>Roseobacter</taxon>
    </lineage>
</organism>
<comment type="caution">
    <text evidence="1">The sequence shown here is derived from an EMBL/GenBank/DDBJ whole genome shotgun (WGS) entry which is preliminary data.</text>
</comment>
<dbReference type="RefSeq" id="WP_263845508.1">
    <property type="nucleotide sequence ID" value="NZ_JALIEB010000013.1"/>
</dbReference>
<name>A0ABT3BI20_9RHOB</name>
<dbReference type="Proteomes" id="UP001208690">
    <property type="component" value="Unassembled WGS sequence"/>
</dbReference>
<proteinExistence type="predicted"/>
<dbReference type="EMBL" id="JALIEB010000013">
    <property type="protein sequence ID" value="MCV3273226.1"/>
    <property type="molecule type" value="Genomic_DNA"/>
</dbReference>
<reference evidence="1 2" key="1">
    <citation type="submission" date="2022-04" db="EMBL/GenBank/DDBJ databases">
        <title>Roseobacter sp. WL0113 is a bacterium isolated from neritic sediment.</title>
        <authorList>
            <person name="Wang L."/>
            <person name="He W."/>
            <person name="Zhang D.-F."/>
        </authorList>
    </citation>
    <scope>NUCLEOTIDE SEQUENCE [LARGE SCALE GENOMIC DNA]</scope>
    <source>
        <strain evidence="1 2">WL0113</strain>
    </source>
</reference>
<evidence type="ECO:0000313" key="1">
    <source>
        <dbReference type="EMBL" id="MCV3273226.1"/>
    </source>
</evidence>
<protein>
    <submittedName>
        <fullName evidence="1">Uncharacterized protein</fullName>
    </submittedName>
</protein>